<dbReference type="OMA" id="ICANSFQ"/>
<dbReference type="OrthoDB" id="6161498at2759"/>
<keyword evidence="5" id="KW-1185">Reference proteome</keyword>
<feature type="compositionally biased region" description="Polar residues" evidence="1">
    <location>
        <begin position="556"/>
        <end position="573"/>
    </location>
</feature>
<feature type="compositionally biased region" description="Low complexity" evidence="1">
    <location>
        <begin position="389"/>
        <end position="402"/>
    </location>
</feature>
<dbReference type="Gene3D" id="2.60.40.4060">
    <property type="entry name" value="Reeler domain"/>
    <property type="match status" value="1"/>
</dbReference>
<evidence type="ECO:0000256" key="2">
    <source>
        <dbReference type="SAM" id="SignalP"/>
    </source>
</evidence>
<dbReference type="RefSeq" id="XP_009048224.1">
    <property type="nucleotide sequence ID" value="XM_009049976.1"/>
</dbReference>
<dbReference type="InterPro" id="IPR042307">
    <property type="entry name" value="Reeler_sf"/>
</dbReference>
<evidence type="ECO:0000313" key="5">
    <source>
        <dbReference type="Proteomes" id="UP000030746"/>
    </source>
</evidence>
<keyword evidence="2" id="KW-0732">Signal</keyword>
<feature type="compositionally biased region" description="Basic and acidic residues" evidence="1">
    <location>
        <begin position="575"/>
        <end position="623"/>
    </location>
</feature>
<dbReference type="InterPro" id="IPR002861">
    <property type="entry name" value="Reeler_dom"/>
</dbReference>
<evidence type="ECO:0000259" key="3">
    <source>
        <dbReference type="PROSITE" id="PS51019"/>
    </source>
</evidence>
<dbReference type="Proteomes" id="UP000030746">
    <property type="component" value="Unassembled WGS sequence"/>
</dbReference>
<feature type="signal peptide" evidence="2">
    <location>
        <begin position="1"/>
        <end position="26"/>
    </location>
</feature>
<protein>
    <recommendedName>
        <fullName evidence="3">Reelin domain-containing protein</fullName>
    </recommendedName>
</protein>
<dbReference type="EMBL" id="KB200559">
    <property type="protein sequence ID" value="ESP01065.1"/>
    <property type="molecule type" value="Genomic_DNA"/>
</dbReference>
<name>V4CG75_LOTGI</name>
<sequence>MRADSIQVRGLKALVLILLVLYEGHTKETCRTGVKTDKNLRGVNLDKTSGLPFYWFDLHRASDGYHSEYTYTFRLHSSSEASPFSDAVLQVETANNCGTGDLVVNTTFLYQPRNCPKMIMTEYKKPMTNVPFKWRAPKCGCIKFRATVIRNGVTYFYDDENISDGNLVKTVCPHGVRVAEQLVEVDEKTTDSTTKTLSTVTSKMDRAALLDLLCKITSTLNNLELLKRPEFIQRRKLQNSSLVKLLNIELALEQRKADISSCCHKKGEDKTICFDNVRRYRIDQLCGDGQPRIPFVEQKRNYMRKRESECCWRIGQPRYQCFSKSSEQLTEYSVDYSLDESDPANDIADYPKEVERYEMASNTKFFSPPPTLKPDNQNIETLTKLEETTTPTSVTKSVTLPPIRQPSARPHRQTTPTSVLTHHRQRPVPAVKTKLRQSRTVGQGDMGYNLRKQAKYTRKTTNLRHSASSVEITVNTLKQKLWKSSLKLECCQQGRIFAAKTGRTDVWDRCRSAAKDFRSSVVRGKKICSNTFQKCCVEQFITATAKASTIPKPNTPKGSPSTKQLVTTTSLRTNIKKENYRRAPLDVDSSREADEKYASMESKAEDDLMEQDDKASAEDAGEHVDDDGDDVSDDSDNDDQGEDGDQDEDDDQDDDDKDGDVDDDKVDEINNDEKNRKRKFIDYPREDPSADTFHNLQTKRKSTPNTDIAHRDSNHRNLKIESAKRKRNRRRHNRKLRRRKHKSD</sequence>
<dbReference type="PROSITE" id="PS51019">
    <property type="entry name" value="REELIN"/>
    <property type="match status" value="1"/>
</dbReference>
<dbReference type="AlphaFoldDB" id="V4CG75"/>
<accession>V4CG75</accession>
<feature type="compositionally biased region" description="Acidic residues" evidence="1">
    <location>
        <begin position="624"/>
        <end position="666"/>
    </location>
</feature>
<evidence type="ECO:0000256" key="1">
    <source>
        <dbReference type="SAM" id="MobiDB-lite"/>
    </source>
</evidence>
<dbReference type="KEGG" id="lgi:LOTGIDRAFT_172798"/>
<proteinExistence type="predicted"/>
<reference evidence="4 5" key="1">
    <citation type="journal article" date="2013" name="Nature">
        <title>Insights into bilaterian evolution from three spiralian genomes.</title>
        <authorList>
            <person name="Simakov O."/>
            <person name="Marletaz F."/>
            <person name="Cho S.J."/>
            <person name="Edsinger-Gonzales E."/>
            <person name="Havlak P."/>
            <person name="Hellsten U."/>
            <person name="Kuo D.H."/>
            <person name="Larsson T."/>
            <person name="Lv J."/>
            <person name="Arendt D."/>
            <person name="Savage R."/>
            <person name="Osoegawa K."/>
            <person name="de Jong P."/>
            <person name="Grimwood J."/>
            <person name="Chapman J.A."/>
            <person name="Shapiro H."/>
            <person name="Aerts A."/>
            <person name="Otillar R.P."/>
            <person name="Terry A.Y."/>
            <person name="Boore J.L."/>
            <person name="Grigoriev I.V."/>
            <person name="Lindberg D.R."/>
            <person name="Seaver E.C."/>
            <person name="Weisblat D.A."/>
            <person name="Putnam N.H."/>
            <person name="Rokhsar D.S."/>
        </authorList>
    </citation>
    <scope>NUCLEOTIDE SEQUENCE [LARGE SCALE GENOMIC DNA]</scope>
</reference>
<feature type="domain" description="Reelin" evidence="3">
    <location>
        <begin position="15"/>
        <end position="184"/>
    </location>
</feature>
<feature type="compositionally biased region" description="Basic residues" evidence="1">
    <location>
        <begin position="724"/>
        <end position="744"/>
    </location>
</feature>
<dbReference type="CTD" id="20242189"/>
<gene>
    <name evidence="4" type="ORF">LOTGIDRAFT_172798</name>
</gene>
<evidence type="ECO:0000313" key="4">
    <source>
        <dbReference type="EMBL" id="ESP01065.1"/>
    </source>
</evidence>
<feature type="chain" id="PRO_5004717989" description="Reelin domain-containing protein" evidence="2">
    <location>
        <begin position="27"/>
        <end position="744"/>
    </location>
</feature>
<feature type="compositionally biased region" description="Basic and acidic residues" evidence="1">
    <location>
        <begin position="667"/>
        <end position="688"/>
    </location>
</feature>
<dbReference type="GeneID" id="20242189"/>
<dbReference type="Pfam" id="PF02014">
    <property type="entry name" value="Reeler"/>
    <property type="match status" value="1"/>
</dbReference>
<feature type="region of interest" description="Disordered" evidence="1">
    <location>
        <begin position="389"/>
        <end position="429"/>
    </location>
</feature>
<feature type="region of interest" description="Disordered" evidence="1">
    <location>
        <begin position="548"/>
        <end position="744"/>
    </location>
</feature>
<dbReference type="HOGENOM" id="CLU_373521_0_0_1"/>
<feature type="compositionally biased region" description="Basic and acidic residues" evidence="1">
    <location>
        <begin position="708"/>
        <end position="723"/>
    </location>
</feature>
<organism evidence="4 5">
    <name type="scientific">Lottia gigantea</name>
    <name type="common">Giant owl limpet</name>
    <dbReference type="NCBI Taxonomy" id="225164"/>
    <lineage>
        <taxon>Eukaryota</taxon>
        <taxon>Metazoa</taxon>
        <taxon>Spiralia</taxon>
        <taxon>Lophotrochozoa</taxon>
        <taxon>Mollusca</taxon>
        <taxon>Gastropoda</taxon>
        <taxon>Patellogastropoda</taxon>
        <taxon>Lottioidea</taxon>
        <taxon>Lottiidae</taxon>
        <taxon>Lottia</taxon>
    </lineage>
</organism>